<dbReference type="RefSeq" id="WP_100765923.1">
    <property type="nucleotide sequence ID" value="NZ_NPEF02000028.1"/>
</dbReference>
<comment type="caution">
    <text evidence="2">The sequence shown here is derived from an EMBL/GenBank/DDBJ whole genome shotgun (WGS) entry which is preliminary data.</text>
</comment>
<keyword evidence="3" id="KW-1185">Reference proteome</keyword>
<dbReference type="EMBL" id="NPEF02000028">
    <property type="protein sequence ID" value="MDV6237602.1"/>
    <property type="molecule type" value="Genomic_DNA"/>
</dbReference>
<protein>
    <submittedName>
        <fullName evidence="2">Uncharacterized protein</fullName>
    </submittedName>
</protein>
<gene>
    <name evidence="1" type="ORF">CH379_018370</name>
    <name evidence="2" type="ORF">CH379_21965</name>
</gene>
<dbReference type="EMBL" id="NPEF01000485">
    <property type="protein sequence ID" value="PJZ90854.1"/>
    <property type="molecule type" value="Genomic_DNA"/>
</dbReference>
<organism evidence="2">
    <name type="scientific">Leptospira ellisii</name>
    <dbReference type="NCBI Taxonomy" id="2023197"/>
    <lineage>
        <taxon>Bacteria</taxon>
        <taxon>Pseudomonadati</taxon>
        <taxon>Spirochaetota</taxon>
        <taxon>Spirochaetia</taxon>
        <taxon>Leptospirales</taxon>
        <taxon>Leptospiraceae</taxon>
        <taxon>Leptospira</taxon>
    </lineage>
</organism>
<sequence>MKRIIANLHIEKIREIIKDEETFLDDSRLDVSSLGLLALAIKLQNRKEVELSDLWNSTSDSLDMIKTLLNRLEYFGYAEKIESTEGAEYSPARWKFNIKSKNNELVKVAKIAS</sequence>
<proteinExistence type="predicted"/>
<reference evidence="1 3" key="2">
    <citation type="journal article" date="2018" name="Microb. Genom.">
        <title>Deciphering the unexplored Leptospira diversity from soils uncovers genomic evolution to virulence.</title>
        <authorList>
            <person name="Thibeaux R."/>
            <person name="Iraola G."/>
            <person name="Ferres I."/>
            <person name="Bierque E."/>
            <person name="Girault D."/>
            <person name="Soupe-Gilbert M.E."/>
            <person name="Picardeau M."/>
            <person name="Goarant C."/>
        </authorList>
    </citation>
    <scope>NUCLEOTIDE SEQUENCE [LARGE SCALE GENOMIC DNA]</scope>
    <source>
        <strain evidence="1 3">ATI7-C-A5</strain>
    </source>
</reference>
<dbReference type="Proteomes" id="UP000232122">
    <property type="component" value="Unassembled WGS sequence"/>
</dbReference>
<evidence type="ECO:0000313" key="3">
    <source>
        <dbReference type="Proteomes" id="UP000232122"/>
    </source>
</evidence>
<dbReference type="AlphaFoldDB" id="A0A2N0B2U6"/>
<evidence type="ECO:0000313" key="2">
    <source>
        <dbReference type="EMBL" id="PJZ90854.1"/>
    </source>
</evidence>
<dbReference type="OrthoDB" id="9897913at2"/>
<evidence type="ECO:0000313" key="1">
    <source>
        <dbReference type="EMBL" id="MDV6237602.1"/>
    </source>
</evidence>
<accession>A0A2N0B2U6</accession>
<reference evidence="2" key="1">
    <citation type="submission" date="2017-07" db="EMBL/GenBank/DDBJ databases">
        <title>Leptospira spp. isolated from tropical soils.</title>
        <authorList>
            <person name="Thibeaux R."/>
            <person name="Iraola G."/>
            <person name="Ferres I."/>
            <person name="Bierque E."/>
            <person name="Girault D."/>
            <person name="Soupe-Gilbert M.-E."/>
            <person name="Picardeau M."/>
            <person name="Goarant C."/>
        </authorList>
    </citation>
    <scope>NUCLEOTIDE SEQUENCE [LARGE SCALE GENOMIC DNA]</scope>
    <source>
        <strain evidence="2">ATI7-C-A5</strain>
    </source>
</reference>
<reference evidence="1" key="3">
    <citation type="submission" date="2023-10" db="EMBL/GenBank/DDBJ databases">
        <authorList>
            <person name="Picardeau M."/>
            <person name="Thibeaux R."/>
        </authorList>
    </citation>
    <scope>NUCLEOTIDE SEQUENCE</scope>
    <source>
        <strain evidence="1">ATI7-C-A5</strain>
    </source>
</reference>
<name>A0A2N0B2U6_9LEPT</name>